<sequence>MQLSEDERLASALKEEGLPRRGPYADPPPSHLSALNGLSLRRSNHTSKAFLDVDAFRCHLHNIRCSQCRADIPVSWAKIATRTETAIKEKGTLHPFLQCTKCKVWSCAGAGCQEYRETVTGLEPSASIPGLTIAWCCDGGRLFLIFCLACGTECPTETLSTSGFRRRTRFKSDPLPQKQKTTDLLSTISQLEYASSQAKAILSKASKPKSVLSKGTGYGGAETQPQHTPAHPFLGPTLPTMSTNLPVPKPEDRKLAVYLQALNKVLPSSSCTNHRVFNSGHQPVVGHMMARSPILNTVSELLRQTCVEEIVSLAQVYLSLLVFLTALTNHKDLDALFVKEMVLYPRESQLGPSMFSSFNPISHVASSSANDTTTSLNILLQTLGDHCSHFVRTASAHLNQIDQDGGLTMKLVNQIIQTADKLSASRPKLAASYLEHPYGYPRPPPQTSSVRTRGQVARAAIEAQLAQQRKADAEMASFHRENCVQDLPDDTILESFYFATRARDVEALKQCDGRMKKLAMQISSLRSGLPQGIYVRHGTSRLDVMKVLIVGPSGTPYEDGLFEFDFFCNERFPLMPPEVQFRTTGGGKIGFNPNLYNNGKVCLSLIGTWTGQGWEPQRSTILQVLVSIQAMILTNEPWYNEPGRETRTDTVRSEAYNCEIYQYTIRHAMIYWLNERL</sequence>
<evidence type="ECO:0000256" key="2">
    <source>
        <dbReference type="ARBA" id="ARBA00022786"/>
    </source>
</evidence>
<dbReference type="PANTHER" id="PTHR46116">
    <property type="entry name" value="(E3-INDEPENDENT) E2 UBIQUITIN-CONJUGATING ENZYME"/>
    <property type="match status" value="1"/>
</dbReference>
<comment type="caution">
    <text evidence="4">The sequence shown here is derived from an EMBL/GenBank/DDBJ whole genome shotgun (WGS) entry which is preliminary data.</text>
</comment>
<accession>A0AAJ0FCZ8</accession>
<evidence type="ECO:0000256" key="1">
    <source>
        <dbReference type="ARBA" id="ARBA00022679"/>
    </source>
</evidence>
<gene>
    <name evidence="4" type="ORF">QBC47DRAFT_297036</name>
</gene>
<dbReference type="PANTHER" id="PTHR46116:SF15">
    <property type="entry name" value="(E3-INDEPENDENT) E2 UBIQUITIN-CONJUGATING ENZYME"/>
    <property type="match status" value="1"/>
</dbReference>
<protein>
    <recommendedName>
        <fullName evidence="3">UBC core domain-containing protein</fullName>
    </recommendedName>
</protein>
<dbReference type="GO" id="GO:0061631">
    <property type="term" value="F:ubiquitin conjugating enzyme activity"/>
    <property type="evidence" value="ECO:0007669"/>
    <property type="project" value="TreeGrafter"/>
</dbReference>
<feature type="non-terminal residue" evidence="4">
    <location>
        <position position="677"/>
    </location>
</feature>
<dbReference type="InterPro" id="IPR000608">
    <property type="entry name" value="UBC"/>
</dbReference>
<name>A0AAJ0FCZ8_9PEZI</name>
<evidence type="ECO:0000313" key="4">
    <source>
        <dbReference type="EMBL" id="KAK1757064.1"/>
    </source>
</evidence>
<evidence type="ECO:0000259" key="3">
    <source>
        <dbReference type="PROSITE" id="PS50127"/>
    </source>
</evidence>
<dbReference type="PROSITE" id="PS50127">
    <property type="entry name" value="UBC_2"/>
    <property type="match status" value="1"/>
</dbReference>
<keyword evidence="5" id="KW-1185">Reference proteome</keyword>
<keyword evidence="1" id="KW-0808">Transferase</keyword>
<feature type="domain" description="UBC core" evidence="3">
    <location>
        <begin position="513"/>
        <end position="669"/>
    </location>
</feature>
<dbReference type="EMBL" id="MU839831">
    <property type="protein sequence ID" value="KAK1757064.1"/>
    <property type="molecule type" value="Genomic_DNA"/>
</dbReference>
<dbReference type="Gene3D" id="3.10.110.10">
    <property type="entry name" value="Ubiquitin Conjugating Enzyme"/>
    <property type="match status" value="1"/>
</dbReference>
<dbReference type="Proteomes" id="UP001239445">
    <property type="component" value="Unassembled WGS sequence"/>
</dbReference>
<dbReference type="Pfam" id="PF00179">
    <property type="entry name" value="UQ_con"/>
    <property type="match status" value="1"/>
</dbReference>
<evidence type="ECO:0000313" key="5">
    <source>
        <dbReference type="Proteomes" id="UP001239445"/>
    </source>
</evidence>
<proteinExistence type="predicted"/>
<dbReference type="InterPro" id="IPR016135">
    <property type="entry name" value="UBQ-conjugating_enzyme/RWD"/>
</dbReference>
<dbReference type="SUPFAM" id="SSF54495">
    <property type="entry name" value="UBC-like"/>
    <property type="match status" value="1"/>
</dbReference>
<organism evidence="4 5">
    <name type="scientific">Echria macrotheca</name>
    <dbReference type="NCBI Taxonomy" id="438768"/>
    <lineage>
        <taxon>Eukaryota</taxon>
        <taxon>Fungi</taxon>
        <taxon>Dikarya</taxon>
        <taxon>Ascomycota</taxon>
        <taxon>Pezizomycotina</taxon>
        <taxon>Sordariomycetes</taxon>
        <taxon>Sordariomycetidae</taxon>
        <taxon>Sordariales</taxon>
        <taxon>Schizotheciaceae</taxon>
        <taxon>Echria</taxon>
    </lineage>
</organism>
<reference evidence="4" key="1">
    <citation type="submission" date="2023-06" db="EMBL/GenBank/DDBJ databases">
        <title>Genome-scale phylogeny and comparative genomics of the fungal order Sordariales.</title>
        <authorList>
            <consortium name="Lawrence Berkeley National Laboratory"/>
            <person name="Hensen N."/>
            <person name="Bonometti L."/>
            <person name="Westerberg I."/>
            <person name="Brannstrom I.O."/>
            <person name="Guillou S."/>
            <person name="Cros-Aarteil S."/>
            <person name="Calhoun S."/>
            <person name="Haridas S."/>
            <person name="Kuo A."/>
            <person name="Mondo S."/>
            <person name="Pangilinan J."/>
            <person name="Riley R."/>
            <person name="Labutti K."/>
            <person name="Andreopoulos B."/>
            <person name="Lipzen A."/>
            <person name="Chen C."/>
            <person name="Yanf M."/>
            <person name="Daum C."/>
            <person name="Ng V."/>
            <person name="Clum A."/>
            <person name="Steindorff A."/>
            <person name="Ohm R."/>
            <person name="Martin F."/>
            <person name="Silar P."/>
            <person name="Natvig D."/>
            <person name="Lalanne C."/>
            <person name="Gautier V."/>
            <person name="Ament-Velasquez S.L."/>
            <person name="Kruys A."/>
            <person name="Hutchinson M.I."/>
            <person name="Powell A.J."/>
            <person name="Barry K."/>
            <person name="Miller A.N."/>
            <person name="Grigoriev I.V."/>
            <person name="Debuchy R."/>
            <person name="Gladieux P."/>
            <person name="Thoren M.H."/>
            <person name="Johannesson H."/>
        </authorList>
    </citation>
    <scope>NUCLEOTIDE SEQUENCE</scope>
    <source>
        <strain evidence="4">PSN4</strain>
    </source>
</reference>
<dbReference type="SMART" id="SM00212">
    <property type="entry name" value="UBCc"/>
    <property type="match status" value="1"/>
</dbReference>
<keyword evidence="2" id="KW-0833">Ubl conjugation pathway</keyword>
<dbReference type="AlphaFoldDB" id="A0AAJ0FCZ8"/>